<organism evidence="2">
    <name type="scientific">marine sediment metagenome</name>
    <dbReference type="NCBI Taxonomy" id="412755"/>
    <lineage>
        <taxon>unclassified sequences</taxon>
        <taxon>metagenomes</taxon>
        <taxon>ecological metagenomes</taxon>
    </lineage>
</organism>
<proteinExistence type="predicted"/>
<feature type="compositionally biased region" description="Gly residues" evidence="1">
    <location>
        <begin position="103"/>
        <end position="117"/>
    </location>
</feature>
<comment type="caution">
    <text evidence="2">The sequence shown here is derived from an EMBL/GenBank/DDBJ whole genome shotgun (WGS) entry which is preliminary data.</text>
</comment>
<dbReference type="EMBL" id="BARW01028385">
    <property type="protein sequence ID" value="GAJ12333.1"/>
    <property type="molecule type" value="Genomic_DNA"/>
</dbReference>
<feature type="compositionally biased region" description="Polar residues" evidence="1">
    <location>
        <begin position="43"/>
        <end position="57"/>
    </location>
</feature>
<sequence>MIHYVNVISFPGGGGGGESSGGGPRAEEKLAETAVPQRETLRDLTTPQKLQQESPSSLRHPVEKPKRERKPPSEKKAVIQKTQKPPDSSSPKSADGANSEAGSGTGSGVRIGIGSGPGGGGGFGSEFSSQIGLSNFPYTYYLQTIHGKISGNWYTSQISPGVTGDFHTTVYFKIFRNGEISTLEIKERSGIRSL</sequence>
<dbReference type="AlphaFoldDB" id="X1U426"/>
<feature type="region of interest" description="Disordered" evidence="1">
    <location>
        <begin position="8"/>
        <end position="117"/>
    </location>
</feature>
<gene>
    <name evidence="2" type="ORF">S12H4_45838</name>
</gene>
<evidence type="ECO:0000256" key="1">
    <source>
        <dbReference type="SAM" id="MobiDB-lite"/>
    </source>
</evidence>
<reference evidence="2" key="1">
    <citation type="journal article" date="2014" name="Front. Microbiol.">
        <title>High frequency of phylogenetically diverse reductive dehalogenase-homologous genes in deep subseafloor sedimentary metagenomes.</title>
        <authorList>
            <person name="Kawai M."/>
            <person name="Futagami T."/>
            <person name="Toyoda A."/>
            <person name="Takaki Y."/>
            <person name="Nishi S."/>
            <person name="Hori S."/>
            <person name="Arai W."/>
            <person name="Tsubouchi T."/>
            <person name="Morono Y."/>
            <person name="Uchiyama I."/>
            <person name="Ito T."/>
            <person name="Fujiyama A."/>
            <person name="Inagaki F."/>
            <person name="Takami H."/>
        </authorList>
    </citation>
    <scope>NUCLEOTIDE SEQUENCE</scope>
    <source>
        <strain evidence="2">Expedition CK06-06</strain>
    </source>
</reference>
<feature type="compositionally biased region" description="Basic and acidic residues" evidence="1">
    <location>
        <begin position="60"/>
        <end position="77"/>
    </location>
</feature>
<feature type="compositionally biased region" description="Gly residues" evidence="1">
    <location>
        <begin position="11"/>
        <end position="24"/>
    </location>
</feature>
<accession>X1U426</accession>
<name>X1U426_9ZZZZ</name>
<protein>
    <submittedName>
        <fullName evidence="2">Uncharacterized protein</fullName>
    </submittedName>
</protein>
<feature type="non-terminal residue" evidence="2">
    <location>
        <position position="194"/>
    </location>
</feature>
<evidence type="ECO:0000313" key="2">
    <source>
        <dbReference type="EMBL" id="GAJ12333.1"/>
    </source>
</evidence>